<evidence type="ECO:0000313" key="1">
    <source>
        <dbReference type="EMBL" id="CAG8685379.1"/>
    </source>
</evidence>
<sequence length="370" mass="39961">RAATISEHWARCRLRLECSQNTRSVRGFNGTGHQARGHQAVLQRPNASFFSNTICSSLSSSFLSAVPGGGDRTELQAQRAVKWNRDAGGSCDDVCVRLLAGLFPFLAASKQIALLLGVAESRPRKTLAPAPDQEIPEPPSIAARRRNSNAASLQLQPAVCDVSARSNLTFNPQTPSPKQTFGSGKVNDYFRFSQGDGSITGMISPPLAPNFKPNSHQRQRSSHYGQPPTPGARQHIPAWNLREEQTREALGVDSTVDNTADDPLHILDTLPIQNMRIRSNAPASDSRCGTLKRPAGMGEERRATWPKDAELDPTSSALHNRRNPSGAMGVHGTGAPGLAQQQSRPITSNLRPAEPSAKFTSLPEPAKPPR</sequence>
<comment type="caution">
    <text evidence="1">The sequence shown here is derived from an EMBL/GenBank/DDBJ whole genome shotgun (WGS) entry which is preliminary data.</text>
</comment>
<gene>
    <name evidence="1" type="ORF">ACOLOM_LOCUS9527</name>
</gene>
<name>A0ACA9NZH3_9GLOM</name>
<evidence type="ECO:0000313" key="2">
    <source>
        <dbReference type="Proteomes" id="UP000789525"/>
    </source>
</evidence>
<organism evidence="1 2">
    <name type="scientific">Acaulospora colombiana</name>
    <dbReference type="NCBI Taxonomy" id="27376"/>
    <lineage>
        <taxon>Eukaryota</taxon>
        <taxon>Fungi</taxon>
        <taxon>Fungi incertae sedis</taxon>
        <taxon>Mucoromycota</taxon>
        <taxon>Glomeromycotina</taxon>
        <taxon>Glomeromycetes</taxon>
        <taxon>Diversisporales</taxon>
        <taxon>Acaulosporaceae</taxon>
        <taxon>Acaulospora</taxon>
    </lineage>
</organism>
<accession>A0ACA9NZH3</accession>
<feature type="non-terminal residue" evidence="1">
    <location>
        <position position="1"/>
    </location>
</feature>
<dbReference type="Proteomes" id="UP000789525">
    <property type="component" value="Unassembled WGS sequence"/>
</dbReference>
<protein>
    <submittedName>
        <fullName evidence="1">3768_t:CDS:1</fullName>
    </submittedName>
</protein>
<keyword evidence="2" id="KW-1185">Reference proteome</keyword>
<dbReference type="EMBL" id="CAJVPT010027868">
    <property type="protein sequence ID" value="CAG8685379.1"/>
    <property type="molecule type" value="Genomic_DNA"/>
</dbReference>
<reference evidence="1" key="1">
    <citation type="submission" date="2021-06" db="EMBL/GenBank/DDBJ databases">
        <authorList>
            <person name="Kallberg Y."/>
            <person name="Tangrot J."/>
            <person name="Rosling A."/>
        </authorList>
    </citation>
    <scope>NUCLEOTIDE SEQUENCE</scope>
    <source>
        <strain evidence="1">CL356</strain>
    </source>
</reference>
<proteinExistence type="predicted"/>